<dbReference type="EMBL" id="CAAALY010251649">
    <property type="protein sequence ID" value="VEL36206.1"/>
    <property type="molecule type" value="Genomic_DNA"/>
</dbReference>
<organism evidence="2 3">
    <name type="scientific">Protopolystoma xenopodis</name>
    <dbReference type="NCBI Taxonomy" id="117903"/>
    <lineage>
        <taxon>Eukaryota</taxon>
        <taxon>Metazoa</taxon>
        <taxon>Spiralia</taxon>
        <taxon>Lophotrochozoa</taxon>
        <taxon>Platyhelminthes</taxon>
        <taxon>Monogenea</taxon>
        <taxon>Polyopisthocotylea</taxon>
        <taxon>Polystomatidea</taxon>
        <taxon>Polystomatidae</taxon>
        <taxon>Protopolystoma</taxon>
    </lineage>
</organism>
<evidence type="ECO:0000313" key="2">
    <source>
        <dbReference type="EMBL" id="VEL36206.1"/>
    </source>
</evidence>
<gene>
    <name evidence="2" type="ORF">PXEA_LOCUS29646</name>
</gene>
<evidence type="ECO:0000256" key="1">
    <source>
        <dbReference type="SAM" id="MobiDB-lite"/>
    </source>
</evidence>
<feature type="compositionally biased region" description="Polar residues" evidence="1">
    <location>
        <begin position="33"/>
        <end position="46"/>
    </location>
</feature>
<keyword evidence="3" id="KW-1185">Reference proteome</keyword>
<accession>A0A3S5C586</accession>
<dbReference type="Proteomes" id="UP000784294">
    <property type="component" value="Unassembled WGS sequence"/>
</dbReference>
<reference evidence="2" key="1">
    <citation type="submission" date="2018-11" db="EMBL/GenBank/DDBJ databases">
        <authorList>
            <consortium name="Pathogen Informatics"/>
        </authorList>
    </citation>
    <scope>NUCLEOTIDE SEQUENCE</scope>
</reference>
<sequence>MENGSAHFYPNRGRTSRGLRQPERGIEDKQLRFNANPTSSSGEIDLRSSSASCTCIQNQCRPKRLTETLLLFISEYI</sequence>
<proteinExistence type="predicted"/>
<feature type="region of interest" description="Disordered" evidence="1">
    <location>
        <begin position="1"/>
        <end position="46"/>
    </location>
</feature>
<dbReference type="AlphaFoldDB" id="A0A3S5C586"/>
<feature type="compositionally biased region" description="Basic and acidic residues" evidence="1">
    <location>
        <begin position="20"/>
        <end position="31"/>
    </location>
</feature>
<comment type="caution">
    <text evidence="2">The sequence shown here is derived from an EMBL/GenBank/DDBJ whole genome shotgun (WGS) entry which is preliminary data.</text>
</comment>
<name>A0A3S5C586_9PLAT</name>
<protein>
    <submittedName>
        <fullName evidence="2">Uncharacterized protein</fullName>
    </submittedName>
</protein>
<evidence type="ECO:0000313" key="3">
    <source>
        <dbReference type="Proteomes" id="UP000784294"/>
    </source>
</evidence>